<organism evidence="2 3">
    <name type="scientific">Tectimicrobiota bacterium</name>
    <dbReference type="NCBI Taxonomy" id="2528274"/>
    <lineage>
        <taxon>Bacteria</taxon>
        <taxon>Pseudomonadati</taxon>
        <taxon>Nitrospinota/Tectimicrobiota group</taxon>
        <taxon>Candidatus Tectimicrobiota</taxon>
    </lineage>
</organism>
<dbReference type="Pfam" id="PF13692">
    <property type="entry name" value="Glyco_trans_1_4"/>
    <property type="match status" value="1"/>
</dbReference>
<proteinExistence type="predicted"/>
<dbReference type="CDD" id="cd03794">
    <property type="entry name" value="GT4_WbuB-like"/>
    <property type="match status" value="1"/>
</dbReference>
<dbReference type="EMBL" id="VGLS01000974">
    <property type="protein sequence ID" value="MBM3226606.1"/>
    <property type="molecule type" value="Genomic_DNA"/>
</dbReference>
<dbReference type="PANTHER" id="PTHR45947">
    <property type="entry name" value="SULFOQUINOVOSYL TRANSFERASE SQD2"/>
    <property type="match status" value="1"/>
</dbReference>
<sequence>MHVLLIHQAFASPEQPGGTRHYELASHLVEQGHACTIIASDRSYLTGERFVDSTNAASAPGARRVLIRRVYTYPSLHRSFVWRVVSFLSFMLTSLWAALRTEPIDLVVGTSPPIFQAVSAWLVAAVRRRPFLLEIRDLWPEFAIGLGVLKNPLLIALSSWLEAFLYAQATHILVNSPAYVTYLVNKGIPAAKVSLIANGVDPSMFDPQADGQAMRQELALGDKFVVTYAGALGLANDIETIIRTAARLREEPAIHFLLVGDGKERIPLEQQARDLALTNVTFAGSRPKTCIPDVLAASDACVATLRDIPMFRTTYPNKIFDYMAAGRPTVLAIDGVIREVVEAARGGLYVPPGDDAALAAAVQRLAQDRQQSQAMGTAARTYVVEHFNRHRQAEQFLELVQRLAARGSTR</sequence>
<reference evidence="2" key="1">
    <citation type="submission" date="2019-03" db="EMBL/GenBank/DDBJ databases">
        <title>Lake Tanganyika Metagenome-Assembled Genomes (MAGs).</title>
        <authorList>
            <person name="Tran P."/>
        </authorList>
    </citation>
    <scope>NUCLEOTIDE SEQUENCE</scope>
    <source>
        <strain evidence="2">K_DeepCast_65m_m2_066</strain>
    </source>
</reference>
<evidence type="ECO:0000313" key="3">
    <source>
        <dbReference type="Proteomes" id="UP000712673"/>
    </source>
</evidence>
<dbReference type="GO" id="GO:0016758">
    <property type="term" value="F:hexosyltransferase activity"/>
    <property type="evidence" value="ECO:0007669"/>
    <property type="project" value="TreeGrafter"/>
</dbReference>
<dbReference type="AlphaFoldDB" id="A0A938B4L9"/>
<dbReference type="SUPFAM" id="SSF53756">
    <property type="entry name" value="UDP-Glycosyltransferase/glycogen phosphorylase"/>
    <property type="match status" value="1"/>
</dbReference>
<dbReference type="Pfam" id="PF13579">
    <property type="entry name" value="Glyco_trans_4_4"/>
    <property type="match status" value="1"/>
</dbReference>
<evidence type="ECO:0000313" key="2">
    <source>
        <dbReference type="EMBL" id="MBM3226606.1"/>
    </source>
</evidence>
<gene>
    <name evidence="2" type="ORF">FJZ47_22815</name>
</gene>
<dbReference type="Gene3D" id="3.40.50.2000">
    <property type="entry name" value="Glycogen Phosphorylase B"/>
    <property type="match status" value="2"/>
</dbReference>
<dbReference type="Proteomes" id="UP000712673">
    <property type="component" value="Unassembled WGS sequence"/>
</dbReference>
<dbReference type="PANTHER" id="PTHR45947:SF3">
    <property type="entry name" value="SULFOQUINOVOSYL TRANSFERASE SQD2"/>
    <property type="match status" value="1"/>
</dbReference>
<dbReference type="InterPro" id="IPR028098">
    <property type="entry name" value="Glyco_trans_4-like_N"/>
</dbReference>
<dbReference type="InterPro" id="IPR050194">
    <property type="entry name" value="Glycosyltransferase_grp1"/>
</dbReference>
<feature type="domain" description="Glycosyltransferase subfamily 4-like N-terminal" evidence="1">
    <location>
        <begin position="19"/>
        <end position="199"/>
    </location>
</feature>
<name>A0A938B4L9_UNCTE</name>
<evidence type="ECO:0000259" key="1">
    <source>
        <dbReference type="Pfam" id="PF13579"/>
    </source>
</evidence>
<protein>
    <submittedName>
        <fullName evidence="2">Glycosyltransferase family 4 protein</fullName>
    </submittedName>
</protein>
<accession>A0A938B4L9</accession>
<comment type="caution">
    <text evidence="2">The sequence shown here is derived from an EMBL/GenBank/DDBJ whole genome shotgun (WGS) entry which is preliminary data.</text>
</comment>